<sequence>MTTLIQTLHELSCDSALTMIQAAKQKAEQLGLAICVSVVGPQGLPLASIRMNGAPLHSITLAEDKAYTAVSFKRPTHEWDERLASQPKVQQALATRDRFTMLGGGLPIRLTLSSALTTDSELTTSLEFTPGSNSIGSLTESTVLVGAVGVSGGSVQQDIECAEAAIAALLS</sequence>
<comment type="caution">
    <text evidence="1">The sequence shown here is derived from an EMBL/GenBank/DDBJ whole genome shotgun (WGS) entry which is preliminary data.</text>
</comment>
<dbReference type="InterPro" id="IPR005624">
    <property type="entry name" value="PduO/GlcC-like"/>
</dbReference>
<keyword evidence="2" id="KW-1185">Reference proteome</keyword>
<dbReference type="PANTHER" id="PTHR34309">
    <property type="entry name" value="SLR1406 PROTEIN"/>
    <property type="match status" value="1"/>
</dbReference>
<dbReference type="PANTHER" id="PTHR34309:SF1">
    <property type="entry name" value="PROTEIN GLCG"/>
    <property type="match status" value="1"/>
</dbReference>
<dbReference type="Gene3D" id="3.30.450.150">
    <property type="entry name" value="Haem-degrading domain"/>
    <property type="match status" value="1"/>
</dbReference>
<dbReference type="STRING" id="64969.SAMN02745127_01926"/>
<organism evidence="1 2">
    <name type="scientific">Oceanospirillum multiglobuliferum</name>
    <dbReference type="NCBI Taxonomy" id="64969"/>
    <lineage>
        <taxon>Bacteria</taxon>
        <taxon>Pseudomonadati</taxon>
        <taxon>Pseudomonadota</taxon>
        <taxon>Gammaproteobacteria</taxon>
        <taxon>Oceanospirillales</taxon>
        <taxon>Oceanospirillaceae</taxon>
        <taxon>Oceanospirillum</taxon>
    </lineage>
</organism>
<reference evidence="1 2" key="1">
    <citation type="submission" date="2017-01" db="EMBL/GenBank/DDBJ databases">
        <title>Genome Sequencing of a Marine Spirillum, Oceanospirillum multiglobuliferum ATCC 33336, from Japan.</title>
        <authorList>
            <person name="Carney J.G."/>
            <person name="Trachtenberg A.M."/>
            <person name="Rheaume B.A."/>
            <person name="Linnane J.D."/>
            <person name="Pitts N.L."/>
            <person name="Mykles D.L."/>
            <person name="Maclea K.S."/>
        </authorList>
    </citation>
    <scope>NUCLEOTIDE SEQUENCE [LARGE SCALE GENOMIC DNA]</scope>
    <source>
        <strain evidence="1 2">ATCC 33336</strain>
    </source>
</reference>
<dbReference type="RefSeq" id="WP_078745520.1">
    <property type="nucleotide sequence ID" value="NZ_FUXG01000012.1"/>
</dbReference>
<dbReference type="InterPro" id="IPR052517">
    <property type="entry name" value="GlcG_carb_metab_protein"/>
</dbReference>
<dbReference type="Pfam" id="PF03928">
    <property type="entry name" value="HbpS-like"/>
    <property type="match status" value="2"/>
</dbReference>
<accession>A0A1T4QLK4</accession>
<proteinExistence type="predicted"/>
<name>A0A1T4QLK4_9GAMM</name>
<dbReference type="AlphaFoldDB" id="A0A1T4QLK4"/>
<dbReference type="Proteomes" id="UP000191418">
    <property type="component" value="Unassembled WGS sequence"/>
</dbReference>
<dbReference type="EMBL" id="MTSM01000003">
    <property type="protein sequence ID" value="OPX56431.1"/>
    <property type="molecule type" value="Genomic_DNA"/>
</dbReference>
<dbReference type="InterPro" id="IPR038084">
    <property type="entry name" value="PduO/GlcC-like_sf"/>
</dbReference>
<protein>
    <recommendedName>
        <fullName evidence="3">Heme-binding protein</fullName>
    </recommendedName>
</protein>
<dbReference type="SUPFAM" id="SSF143744">
    <property type="entry name" value="GlcG-like"/>
    <property type="match status" value="2"/>
</dbReference>
<evidence type="ECO:0000313" key="2">
    <source>
        <dbReference type="Proteomes" id="UP000191418"/>
    </source>
</evidence>
<evidence type="ECO:0000313" key="1">
    <source>
        <dbReference type="EMBL" id="OPX56431.1"/>
    </source>
</evidence>
<gene>
    <name evidence="1" type="ORF">BTE48_03100</name>
</gene>
<evidence type="ECO:0008006" key="3">
    <source>
        <dbReference type="Google" id="ProtNLM"/>
    </source>
</evidence>
<dbReference type="OrthoDB" id="1684899at2"/>